<dbReference type="PANTHER" id="PTHR45694:SF26">
    <property type="entry name" value="GRX1P"/>
    <property type="match status" value="1"/>
</dbReference>
<dbReference type="GO" id="GO:0034599">
    <property type="term" value="P:cellular response to oxidative stress"/>
    <property type="evidence" value="ECO:0007669"/>
    <property type="project" value="TreeGrafter"/>
</dbReference>
<dbReference type="eggNOG" id="KOG1752">
    <property type="taxonomic scope" value="Eukaryota"/>
</dbReference>
<dbReference type="GO" id="GO:0005737">
    <property type="term" value="C:cytoplasm"/>
    <property type="evidence" value="ECO:0007669"/>
    <property type="project" value="TreeGrafter"/>
</dbReference>
<dbReference type="InterPro" id="IPR036249">
    <property type="entry name" value="Thioredoxin-like_sf"/>
</dbReference>
<dbReference type="OMA" id="KPGHLEC"/>
<keyword evidence="4" id="KW-0676">Redox-active center</keyword>
<name>M3IHU0_CANMX</name>
<dbReference type="EMBL" id="AOGT01002290">
    <property type="protein sequence ID" value="EMG45896.1"/>
    <property type="molecule type" value="Genomic_DNA"/>
</dbReference>
<keyword evidence="1" id="KW-0813">Transport</keyword>
<evidence type="ECO:0000259" key="5">
    <source>
        <dbReference type="Pfam" id="PF00462"/>
    </source>
</evidence>
<dbReference type="NCBIfam" id="TIGR02180">
    <property type="entry name" value="GRX_euk"/>
    <property type="match status" value="1"/>
</dbReference>
<gene>
    <name evidence="6" type="ORF">G210_3887</name>
</gene>
<keyword evidence="7" id="KW-1185">Reference proteome</keyword>
<keyword evidence="2" id="KW-0249">Electron transport</keyword>
<dbReference type="HOGENOM" id="CLU_026126_7_2_1"/>
<proteinExistence type="predicted"/>
<dbReference type="InterPro" id="IPR011767">
    <property type="entry name" value="GLR_AS"/>
</dbReference>
<dbReference type="PROSITE" id="PS00195">
    <property type="entry name" value="GLUTAREDOXIN_1"/>
    <property type="match status" value="1"/>
</dbReference>
<dbReference type="InterPro" id="IPR002109">
    <property type="entry name" value="Glutaredoxin"/>
</dbReference>
<dbReference type="PRINTS" id="PR00160">
    <property type="entry name" value="GLUTAREDOXIN"/>
</dbReference>
<dbReference type="AlphaFoldDB" id="M3IHU0"/>
<dbReference type="FunFam" id="3.40.30.10:FF:000276">
    <property type="entry name" value="Glutaredoxin 3"/>
    <property type="match status" value="1"/>
</dbReference>
<feature type="domain" description="Glutaredoxin" evidence="5">
    <location>
        <begin position="34"/>
        <end position="96"/>
    </location>
</feature>
<dbReference type="PROSITE" id="PS51354">
    <property type="entry name" value="GLUTAREDOXIN_2"/>
    <property type="match status" value="1"/>
</dbReference>
<dbReference type="Gene3D" id="3.40.30.10">
    <property type="entry name" value="Glutaredoxin"/>
    <property type="match status" value="1"/>
</dbReference>
<dbReference type="InterPro" id="IPR014025">
    <property type="entry name" value="Glutaredoxin_subgr"/>
</dbReference>
<accession>M3IHU0</accession>
<sequence>MSALHWIFNWWYAPEPISAEVEKEVEHTIESNKVLIYSKTFCPFCKSTKAVFDELGQEYTVVNLNTLEDGLGIQNYLFDKTGQYMVPNVFINGQHIGGNSDIQKLKQENKLEKLLEQ</sequence>
<dbReference type="OrthoDB" id="418495at2759"/>
<dbReference type="SUPFAM" id="SSF52833">
    <property type="entry name" value="Thioredoxin-like"/>
    <property type="match status" value="1"/>
</dbReference>
<organism evidence="6 7">
    <name type="scientific">Candida maltosa (strain Xu316)</name>
    <name type="common">Yeast</name>
    <dbReference type="NCBI Taxonomy" id="1245528"/>
    <lineage>
        <taxon>Eukaryota</taxon>
        <taxon>Fungi</taxon>
        <taxon>Dikarya</taxon>
        <taxon>Ascomycota</taxon>
        <taxon>Saccharomycotina</taxon>
        <taxon>Pichiomycetes</taxon>
        <taxon>Debaryomycetaceae</taxon>
        <taxon>Candida/Lodderomyces clade</taxon>
        <taxon>Candida</taxon>
    </lineage>
</organism>
<evidence type="ECO:0000256" key="1">
    <source>
        <dbReference type="ARBA" id="ARBA00022448"/>
    </source>
</evidence>
<dbReference type="GO" id="GO:0015038">
    <property type="term" value="F:glutathione disulfide oxidoreductase activity"/>
    <property type="evidence" value="ECO:0007669"/>
    <property type="project" value="TreeGrafter"/>
</dbReference>
<reference evidence="6 7" key="1">
    <citation type="submission" date="2013-02" db="EMBL/GenBank/DDBJ databases">
        <title>Genome sequence of Candida maltosa Xu316, a potential industrial strain for xylitol and ethanol production.</title>
        <authorList>
            <person name="Yu J."/>
            <person name="Wang Q."/>
            <person name="Geng X."/>
            <person name="Bao W."/>
            <person name="He P."/>
            <person name="Cai J."/>
        </authorList>
    </citation>
    <scope>NUCLEOTIDE SEQUENCE [LARGE SCALE GENOMIC DNA]</scope>
    <source>
        <strain evidence="7">Xu316</strain>
    </source>
</reference>
<evidence type="ECO:0000313" key="6">
    <source>
        <dbReference type="EMBL" id="EMG45896.1"/>
    </source>
</evidence>
<evidence type="ECO:0000256" key="2">
    <source>
        <dbReference type="ARBA" id="ARBA00022982"/>
    </source>
</evidence>
<dbReference type="Proteomes" id="UP000011777">
    <property type="component" value="Unassembled WGS sequence"/>
</dbReference>
<protein>
    <submittedName>
        <fullName evidence="6">Glutaredoxin</fullName>
    </submittedName>
</protein>
<dbReference type="STRING" id="1245528.M3IHU0"/>
<comment type="caution">
    <text evidence="6">The sequence shown here is derived from an EMBL/GenBank/DDBJ whole genome shotgun (WGS) entry which is preliminary data.</text>
</comment>
<evidence type="ECO:0000256" key="4">
    <source>
        <dbReference type="ARBA" id="ARBA00023284"/>
    </source>
</evidence>
<evidence type="ECO:0000313" key="7">
    <source>
        <dbReference type="Proteomes" id="UP000011777"/>
    </source>
</evidence>
<dbReference type="PANTHER" id="PTHR45694">
    <property type="entry name" value="GLUTAREDOXIN 2"/>
    <property type="match status" value="1"/>
</dbReference>
<evidence type="ECO:0000256" key="3">
    <source>
        <dbReference type="ARBA" id="ARBA00023157"/>
    </source>
</evidence>
<dbReference type="Pfam" id="PF00462">
    <property type="entry name" value="Glutaredoxin"/>
    <property type="match status" value="1"/>
</dbReference>
<dbReference type="InterPro" id="IPR011899">
    <property type="entry name" value="Glutaredoxin_euk/vir"/>
</dbReference>
<dbReference type="CDD" id="cd03419">
    <property type="entry name" value="GRX_GRXh_1_2_like"/>
    <property type="match status" value="1"/>
</dbReference>
<keyword evidence="3" id="KW-1015">Disulfide bond</keyword>